<accession>A0ABD6EBA5</accession>
<evidence type="ECO:0000313" key="1">
    <source>
        <dbReference type="EMBL" id="MFH4974696.1"/>
    </source>
</evidence>
<evidence type="ECO:0000313" key="2">
    <source>
        <dbReference type="Proteomes" id="UP001608902"/>
    </source>
</evidence>
<protein>
    <submittedName>
        <fullName evidence="1">Uncharacterized protein</fullName>
    </submittedName>
</protein>
<proteinExistence type="predicted"/>
<gene>
    <name evidence="1" type="ORF">AB6A40_001405</name>
</gene>
<name>A0ABD6EBA5_9BILA</name>
<keyword evidence="2" id="KW-1185">Reference proteome</keyword>
<dbReference type="Proteomes" id="UP001608902">
    <property type="component" value="Unassembled WGS sequence"/>
</dbReference>
<reference evidence="1 2" key="1">
    <citation type="submission" date="2024-08" db="EMBL/GenBank/DDBJ databases">
        <title>Gnathostoma spinigerum genome.</title>
        <authorList>
            <person name="Gonzalez-Bertolin B."/>
            <person name="Monzon S."/>
            <person name="Zaballos A."/>
            <person name="Jimenez P."/>
            <person name="Dekumyoy P."/>
            <person name="Varona S."/>
            <person name="Cuesta I."/>
            <person name="Sumanam S."/>
            <person name="Adisakwattana P."/>
            <person name="Gasser R.B."/>
            <person name="Hernandez-Gonzalez A."/>
            <person name="Young N.D."/>
            <person name="Perteguer M.J."/>
        </authorList>
    </citation>
    <scope>NUCLEOTIDE SEQUENCE [LARGE SCALE GENOMIC DNA]</scope>
    <source>
        <strain evidence="1">AL3</strain>
        <tissue evidence="1">Liver</tissue>
    </source>
</reference>
<dbReference type="AlphaFoldDB" id="A0ABD6EBA5"/>
<organism evidence="1 2">
    <name type="scientific">Gnathostoma spinigerum</name>
    <dbReference type="NCBI Taxonomy" id="75299"/>
    <lineage>
        <taxon>Eukaryota</taxon>
        <taxon>Metazoa</taxon>
        <taxon>Ecdysozoa</taxon>
        <taxon>Nematoda</taxon>
        <taxon>Chromadorea</taxon>
        <taxon>Rhabditida</taxon>
        <taxon>Spirurina</taxon>
        <taxon>Gnathostomatomorpha</taxon>
        <taxon>Gnathostomatoidea</taxon>
        <taxon>Gnathostomatidae</taxon>
        <taxon>Gnathostoma</taxon>
    </lineage>
</organism>
<comment type="caution">
    <text evidence="1">The sequence shown here is derived from an EMBL/GenBank/DDBJ whole genome shotgun (WGS) entry which is preliminary data.</text>
</comment>
<sequence>MLCMEYSWNFVRCVFRIPKQKNNLGNSFPFINKLKGQDFMPLQVQVDHCLPYYIDRTSERSRNRCAPSGQKTGR</sequence>
<dbReference type="EMBL" id="JBGFUD010000520">
    <property type="protein sequence ID" value="MFH4974696.1"/>
    <property type="molecule type" value="Genomic_DNA"/>
</dbReference>